<dbReference type="Proteomes" id="UP000308001">
    <property type="component" value="Unassembled WGS sequence"/>
</dbReference>
<accession>A0A5R9H115</accession>
<evidence type="ECO:0008006" key="4">
    <source>
        <dbReference type="Google" id="ProtNLM"/>
    </source>
</evidence>
<dbReference type="EMBL" id="VBUF01000002">
    <property type="protein sequence ID" value="TLS72365.1"/>
    <property type="molecule type" value="Genomic_DNA"/>
</dbReference>
<proteinExistence type="predicted"/>
<organism evidence="2 3">
    <name type="scientific">Aliarcobacter thereius</name>
    <dbReference type="NCBI Taxonomy" id="544718"/>
    <lineage>
        <taxon>Bacteria</taxon>
        <taxon>Pseudomonadati</taxon>
        <taxon>Campylobacterota</taxon>
        <taxon>Epsilonproteobacteria</taxon>
        <taxon>Campylobacterales</taxon>
        <taxon>Arcobacteraceae</taxon>
        <taxon>Aliarcobacter</taxon>
    </lineage>
</organism>
<feature type="transmembrane region" description="Helical" evidence="1">
    <location>
        <begin position="6"/>
        <end position="28"/>
    </location>
</feature>
<reference evidence="2 3" key="1">
    <citation type="submission" date="2019-05" db="EMBL/GenBank/DDBJ databases">
        <title>Arcobacter cibarius and Arcobacter thereius providing challenges in identification an antibiotic susceptibility and Quinolone resistance.</title>
        <authorList>
            <person name="Busch A."/>
            <person name="Hanel I."/>
            <person name="Hotzel H."/>
            <person name="Tomaso H."/>
        </authorList>
    </citation>
    <scope>NUCLEOTIDE SEQUENCE [LARGE SCALE GENOMIC DNA]</scope>
    <source>
        <strain evidence="2 3">17CS1191_2</strain>
    </source>
</reference>
<protein>
    <recommendedName>
        <fullName evidence="4">DUF2269 family protein</fullName>
    </recommendedName>
</protein>
<keyword evidence="1" id="KW-0812">Transmembrane</keyword>
<name>A0A5R9H115_9BACT</name>
<keyword evidence="1" id="KW-1133">Transmembrane helix</keyword>
<feature type="transmembrane region" description="Helical" evidence="1">
    <location>
        <begin position="85"/>
        <end position="102"/>
    </location>
</feature>
<dbReference type="RefSeq" id="WP_066428321.1">
    <property type="nucleotide sequence ID" value="NZ_LCUK01000001.1"/>
</dbReference>
<evidence type="ECO:0000313" key="3">
    <source>
        <dbReference type="Proteomes" id="UP000308001"/>
    </source>
</evidence>
<evidence type="ECO:0000313" key="2">
    <source>
        <dbReference type="EMBL" id="TLS72365.1"/>
    </source>
</evidence>
<gene>
    <name evidence="2" type="ORF">FE246_02985</name>
</gene>
<feature type="transmembrane region" description="Helical" evidence="1">
    <location>
        <begin position="114"/>
        <end position="132"/>
    </location>
</feature>
<keyword evidence="1" id="KW-0472">Membrane</keyword>
<sequence>MYEFIKTIHLLTVILFVGTVFFRTFVLFKLNKYFESKQSLNIQKILGKEARRIIGINNIILILTGFYLFYTFYLQSASIVLKSKMILGLILVIIFYMLPKILERIGANLRVSLSLHYIYFLLLILVIIFSQYI</sequence>
<dbReference type="AlphaFoldDB" id="A0A5R9H115"/>
<evidence type="ECO:0000256" key="1">
    <source>
        <dbReference type="SAM" id="Phobius"/>
    </source>
</evidence>
<comment type="caution">
    <text evidence="2">The sequence shown here is derived from an EMBL/GenBank/DDBJ whole genome shotgun (WGS) entry which is preliminary data.</text>
</comment>
<feature type="transmembrane region" description="Helical" evidence="1">
    <location>
        <begin position="53"/>
        <end position="73"/>
    </location>
</feature>